<organism evidence="7 8">
    <name type="scientific">Cloeon dipterum</name>
    <dbReference type="NCBI Taxonomy" id="197152"/>
    <lineage>
        <taxon>Eukaryota</taxon>
        <taxon>Metazoa</taxon>
        <taxon>Ecdysozoa</taxon>
        <taxon>Arthropoda</taxon>
        <taxon>Hexapoda</taxon>
        <taxon>Insecta</taxon>
        <taxon>Pterygota</taxon>
        <taxon>Palaeoptera</taxon>
        <taxon>Ephemeroptera</taxon>
        <taxon>Pisciforma</taxon>
        <taxon>Baetidae</taxon>
        <taxon>Cloeon</taxon>
    </lineage>
</organism>
<evidence type="ECO:0000256" key="5">
    <source>
        <dbReference type="SAM" id="MobiDB-lite"/>
    </source>
</evidence>
<feature type="domain" description="BED-type" evidence="6">
    <location>
        <begin position="35"/>
        <end position="77"/>
    </location>
</feature>
<sequence length="320" mass="36250">MSNVEETVVEFEPQSEDEAATTPAKVSRPSTSKRETKSDVWAYFQKNELTGICNLCGKEVRHGGGTTNVRAHLRAKHHMVYVLGMDPTDPRVLEAEATKSSKKRPRRRIVKSEGSKQDSVVYFEVEDQMRIVGNEPQAYFMVNEDGTVEKAPAPQAMSVGKPILARISPNCPTVPMYVAAHSEFRLGLRCRSPQVRLRGFTISTQTCDPFFLANVPGASDWRPQENNYHESVRLIVEDGLRELLALDWEAEVPYDAEATVELEQPLRCEGRHLEVVLQLKKAGFYKFYDTSNLKRVENLVSIKFARVDLSDRTIFKNIIF</sequence>
<dbReference type="GO" id="GO:0003677">
    <property type="term" value="F:DNA binding"/>
    <property type="evidence" value="ECO:0007669"/>
    <property type="project" value="InterPro"/>
</dbReference>
<dbReference type="EMBL" id="CADEPI010000013">
    <property type="protein sequence ID" value="CAB3363841.1"/>
    <property type="molecule type" value="Genomic_DNA"/>
</dbReference>
<proteinExistence type="predicted"/>
<dbReference type="PROSITE" id="PS50808">
    <property type="entry name" value="ZF_BED"/>
    <property type="match status" value="1"/>
</dbReference>
<dbReference type="SUPFAM" id="SSF57667">
    <property type="entry name" value="beta-beta-alpha zinc fingers"/>
    <property type="match status" value="1"/>
</dbReference>
<dbReference type="AlphaFoldDB" id="A0A8S1C6R7"/>
<feature type="region of interest" description="Disordered" evidence="5">
    <location>
        <begin position="1"/>
        <end position="33"/>
    </location>
</feature>
<dbReference type="OrthoDB" id="10043784at2759"/>
<evidence type="ECO:0000313" key="7">
    <source>
        <dbReference type="EMBL" id="CAB3363841.1"/>
    </source>
</evidence>
<comment type="caution">
    <text evidence="7">The sequence shown here is derived from an EMBL/GenBank/DDBJ whole genome shotgun (WGS) entry which is preliminary data.</text>
</comment>
<accession>A0A8S1C6R7</accession>
<feature type="compositionally biased region" description="Acidic residues" evidence="5">
    <location>
        <begin position="7"/>
        <end position="19"/>
    </location>
</feature>
<dbReference type="Proteomes" id="UP000494165">
    <property type="component" value="Unassembled WGS sequence"/>
</dbReference>
<keyword evidence="2 4" id="KW-0863">Zinc-finger</keyword>
<evidence type="ECO:0000259" key="6">
    <source>
        <dbReference type="PROSITE" id="PS50808"/>
    </source>
</evidence>
<keyword evidence="8" id="KW-1185">Reference proteome</keyword>
<keyword evidence="1" id="KW-0479">Metal-binding</keyword>
<evidence type="ECO:0000256" key="3">
    <source>
        <dbReference type="ARBA" id="ARBA00022833"/>
    </source>
</evidence>
<gene>
    <name evidence="7" type="ORF">CLODIP_2_CD09936</name>
</gene>
<dbReference type="SMART" id="SM00614">
    <property type="entry name" value="ZnF_BED"/>
    <property type="match status" value="1"/>
</dbReference>
<keyword evidence="3" id="KW-0862">Zinc</keyword>
<dbReference type="InterPro" id="IPR003656">
    <property type="entry name" value="Znf_BED"/>
</dbReference>
<protein>
    <recommendedName>
        <fullName evidence="6">BED-type domain-containing protein</fullName>
    </recommendedName>
</protein>
<reference evidence="7 8" key="1">
    <citation type="submission" date="2020-04" db="EMBL/GenBank/DDBJ databases">
        <authorList>
            <person name="Alioto T."/>
            <person name="Alioto T."/>
            <person name="Gomez Garrido J."/>
        </authorList>
    </citation>
    <scope>NUCLEOTIDE SEQUENCE [LARGE SCALE GENOMIC DNA]</scope>
</reference>
<dbReference type="GO" id="GO:0008270">
    <property type="term" value="F:zinc ion binding"/>
    <property type="evidence" value="ECO:0007669"/>
    <property type="project" value="UniProtKB-KW"/>
</dbReference>
<evidence type="ECO:0000256" key="4">
    <source>
        <dbReference type="PROSITE-ProRule" id="PRU00027"/>
    </source>
</evidence>
<evidence type="ECO:0000256" key="1">
    <source>
        <dbReference type="ARBA" id="ARBA00022723"/>
    </source>
</evidence>
<dbReference type="InterPro" id="IPR036236">
    <property type="entry name" value="Znf_C2H2_sf"/>
</dbReference>
<dbReference type="Pfam" id="PF02892">
    <property type="entry name" value="zf-BED"/>
    <property type="match status" value="1"/>
</dbReference>
<evidence type="ECO:0000313" key="8">
    <source>
        <dbReference type="Proteomes" id="UP000494165"/>
    </source>
</evidence>
<evidence type="ECO:0000256" key="2">
    <source>
        <dbReference type="ARBA" id="ARBA00022771"/>
    </source>
</evidence>
<name>A0A8S1C6R7_9INSE</name>